<keyword evidence="1" id="KW-1133">Transmembrane helix</keyword>
<evidence type="ECO:0000313" key="2">
    <source>
        <dbReference type="EMBL" id="CAI48168.1"/>
    </source>
</evidence>
<proteinExistence type="predicted"/>
<organism evidence="2 3">
    <name type="scientific">Natronomonas pharaonis (strain ATCC 35678 / DSM 2160 / CIP 103997 / JCM 8858 / NBRC 14720 / NCIMB 2260 / Gabara)</name>
    <name type="common">Halobacterium pharaonis</name>
    <dbReference type="NCBI Taxonomy" id="348780"/>
    <lineage>
        <taxon>Archaea</taxon>
        <taxon>Methanobacteriati</taxon>
        <taxon>Methanobacteriota</taxon>
        <taxon>Stenosarchaea group</taxon>
        <taxon>Halobacteria</taxon>
        <taxon>Halobacteriales</taxon>
        <taxon>Natronomonadaceae</taxon>
        <taxon>Natronomonas</taxon>
    </lineage>
</organism>
<dbReference type="GeneID" id="3700775"/>
<dbReference type="RefSeq" id="WP_011321807.1">
    <property type="nucleotide sequence ID" value="NC_007426.1"/>
</dbReference>
<dbReference type="OrthoDB" id="306663at2157"/>
<dbReference type="eggNOG" id="arCOG06296">
    <property type="taxonomic scope" value="Archaea"/>
</dbReference>
<reference evidence="2 3" key="1">
    <citation type="journal article" date="2005" name="Genome Res.">
        <title>Living with two extremes: conclusions from the genome sequence of Natronomonas pharaonis.</title>
        <authorList>
            <person name="Falb M."/>
            <person name="Pfeiffer F."/>
            <person name="Palm P."/>
            <person name="Rodewald K."/>
            <person name="Hickmann V."/>
            <person name="Tittor J."/>
            <person name="Oesterhelt D."/>
        </authorList>
    </citation>
    <scope>NUCLEOTIDE SEQUENCE [LARGE SCALE GENOMIC DNA]</scope>
    <source>
        <strain evidence="3">ATCC 35678 / DSM 2160 / CIP 103997 / JCM 8858 / NBRC 14720 / NCIMB 2260 / Gabara</strain>
    </source>
</reference>
<protein>
    <recommendedName>
        <fullName evidence="4">Secreted glycoprotein</fullName>
    </recommendedName>
</protein>
<keyword evidence="3" id="KW-1185">Reference proteome</keyword>
<keyword evidence="1" id="KW-0472">Membrane</keyword>
<dbReference type="AlphaFoldDB" id="A0A1U7ETF2"/>
<dbReference type="KEGG" id="nph:NP_0154A"/>
<keyword evidence="1" id="KW-0812">Transmembrane</keyword>
<sequence>MRDRCVPPADRRAMSPVVGKAMEATLVVLYLGIVTAALYGGAVPEYRAAAGTELAERAAADAATDIERSIPPDVAAAETRTVVELPPTIAGEAYRVEADGDRLAVDHPNPGIEASVPLSLPDRVVAVDGTWNSGDRTVAVVTTTEDGLEVQLS</sequence>
<evidence type="ECO:0000313" key="3">
    <source>
        <dbReference type="Proteomes" id="UP000002698"/>
    </source>
</evidence>
<dbReference type="Proteomes" id="UP000002698">
    <property type="component" value="Chromosome"/>
</dbReference>
<dbReference type="STRING" id="348780.NP_0154A"/>
<dbReference type="Pfam" id="PF23928">
    <property type="entry name" value="DUF7266"/>
    <property type="match status" value="1"/>
</dbReference>
<feature type="transmembrane region" description="Helical" evidence="1">
    <location>
        <begin position="21"/>
        <end position="42"/>
    </location>
</feature>
<dbReference type="EMBL" id="CR936257">
    <property type="protein sequence ID" value="CAI48168.1"/>
    <property type="molecule type" value="Genomic_DNA"/>
</dbReference>
<dbReference type="EnsemblBacteria" id="CAI48168">
    <property type="protein sequence ID" value="CAI48168"/>
    <property type="gene ID" value="NP_0154A"/>
</dbReference>
<dbReference type="InterPro" id="IPR055690">
    <property type="entry name" value="DUF7266"/>
</dbReference>
<gene>
    <name evidence="2" type="ordered locus">NP_0154A</name>
</gene>
<accession>A0A1U7ETF2</accession>
<evidence type="ECO:0008006" key="4">
    <source>
        <dbReference type="Google" id="ProtNLM"/>
    </source>
</evidence>
<dbReference type="HOGENOM" id="CLU_136582_0_0_2"/>
<name>A0A1U7ETF2_NATPD</name>
<evidence type="ECO:0000256" key="1">
    <source>
        <dbReference type="SAM" id="Phobius"/>
    </source>
</evidence>